<proteinExistence type="predicted"/>
<evidence type="ECO:0000313" key="2">
    <source>
        <dbReference type="Proteomes" id="UP001056120"/>
    </source>
</evidence>
<gene>
    <name evidence="1" type="ORF">L1987_01713</name>
</gene>
<name>A0ACB9K5X1_9ASTR</name>
<keyword evidence="2" id="KW-1185">Reference proteome</keyword>
<dbReference type="Proteomes" id="UP001056120">
    <property type="component" value="Linkage Group LG01"/>
</dbReference>
<protein>
    <submittedName>
        <fullName evidence="1">Uncharacterized protein</fullName>
    </submittedName>
</protein>
<organism evidence="1 2">
    <name type="scientific">Smallanthus sonchifolius</name>
    <dbReference type="NCBI Taxonomy" id="185202"/>
    <lineage>
        <taxon>Eukaryota</taxon>
        <taxon>Viridiplantae</taxon>
        <taxon>Streptophyta</taxon>
        <taxon>Embryophyta</taxon>
        <taxon>Tracheophyta</taxon>
        <taxon>Spermatophyta</taxon>
        <taxon>Magnoliopsida</taxon>
        <taxon>eudicotyledons</taxon>
        <taxon>Gunneridae</taxon>
        <taxon>Pentapetalae</taxon>
        <taxon>asterids</taxon>
        <taxon>campanulids</taxon>
        <taxon>Asterales</taxon>
        <taxon>Asteraceae</taxon>
        <taxon>Asteroideae</taxon>
        <taxon>Heliantheae alliance</taxon>
        <taxon>Millerieae</taxon>
        <taxon>Smallanthus</taxon>
    </lineage>
</organism>
<reference evidence="1 2" key="2">
    <citation type="journal article" date="2022" name="Mol. Ecol. Resour.">
        <title>The genomes of chicory, endive, great burdock and yacon provide insights into Asteraceae paleo-polyploidization history and plant inulin production.</title>
        <authorList>
            <person name="Fan W."/>
            <person name="Wang S."/>
            <person name="Wang H."/>
            <person name="Wang A."/>
            <person name="Jiang F."/>
            <person name="Liu H."/>
            <person name="Zhao H."/>
            <person name="Xu D."/>
            <person name="Zhang Y."/>
        </authorList>
    </citation>
    <scope>NUCLEOTIDE SEQUENCE [LARGE SCALE GENOMIC DNA]</scope>
    <source>
        <strain evidence="2">cv. Yunnan</strain>
        <tissue evidence="1">Leaves</tissue>
    </source>
</reference>
<dbReference type="EMBL" id="CM042018">
    <property type="protein sequence ID" value="KAI3827633.1"/>
    <property type="molecule type" value="Genomic_DNA"/>
</dbReference>
<evidence type="ECO:0000313" key="1">
    <source>
        <dbReference type="EMBL" id="KAI3827633.1"/>
    </source>
</evidence>
<reference evidence="2" key="1">
    <citation type="journal article" date="2022" name="Mol. Ecol. Resour.">
        <title>The genomes of chicory, endive, great burdock and yacon provide insights into Asteraceae palaeo-polyploidization history and plant inulin production.</title>
        <authorList>
            <person name="Fan W."/>
            <person name="Wang S."/>
            <person name="Wang H."/>
            <person name="Wang A."/>
            <person name="Jiang F."/>
            <person name="Liu H."/>
            <person name="Zhao H."/>
            <person name="Xu D."/>
            <person name="Zhang Y."/>
        </authorList>
    </citation>
    <scope>NUCLEOTIDE SEQUENCE [LARGE SCALE GENOMIC DNA]</scope>
    <source>
        <strain evidence="2">cv. Yunnan</strain>
    </source>
</reference>
<comment type="caution">
    <text evidence="1">The sequence shown here is derived from an EMBL/GenBank/DDBJ whole genome shotgun (WGS) entry which is preliminary data.</text>
</comment>
<sequence length="137" mass="15715">MEKRMVNLPATFEKLLPFGILLTNLFKNIQIELGPPKVLTLKTLSLNSIIGELHLPFPLSSMLSSMDVKKHFEELLKEHTRLLNAILDQYEELKNKIEENSSSIKRNNSLLEKMYNFMKKALPNCSRSPFPSPSSSR</sequence>
<accession>A0ACB9K5X1</accession>